<keyword evidence="2" id="KW-0967">Endosome</keyword>
<keyword evidence="6" id="KW-1185">Reference proteome</keyword>
<gene>
    <name evidence="7" type="primary">LOC102805270</name>
</gene>
<feature type="transmembrane region" description="Helical" evidence="5">
    <location>
        <begin position="102"/>
        <end position="125"/>
    </location>
</feature>
<dbReference type="RefSeq" id="XP_006825949.1">
    <property type="nucleotide sequence ID" value="XM_006825886.1"/>
</dbReference>
<organism evidence="6 7">
    <name type="scientific">Saccoglossus kowalevskii</name>
    <name type="common">Acorn worm</name>
    <dbReference type="NCBI Taxonomy" id="10224"/>
    <lineage>
        <taxon>Eukaryota</taxon>
        <taxon>Metazoa</taxon>
        <taxon>Hemichordata</taxon>
        <taxon>Enteropneusta</taxon>
        <taxon>Harrimaniidae</taxon>
        <taxon>Saccoglossus</taxon>
    </lineage>
</organism>
<evidence type="ECO:0000256" key="4">
    <source>
        <dbReference type="SAM" id="MobiDB-lite"/>
    </source>
</evidence>
<dbReference type="Proteomes" id="UP000694865">
    <property type="component" value="Unplaced"/>
</dbReference>
<keyword evidence="5" id="KW-0812">Transmembrane</keyword>
<dbReference type="PANTHER" id="PTHR14543">
    <property type="entry name" value="PROTRUDIN"/>
    <property type="match status" value="1"/>
</dbReference>
<keyword evidence="5" id="KW-1133">Transmembrane helix</keyword>
<feature type="transmembrane region" description="Helical" evidence="5">
    <location>
        <begin position="15"/>
        <end position="33"/>
    </location>
</feature>
<feature type="transmembrane region" description="Helical" evidence="5">
    <location>
        <begin position="131"/>
        <end position="152"/>
    </location>
</feature>
<comment type="subcellular location">
    <subcellularLocation>
        <location evidence="1">Endosome membrane</location>
    </subcellularLocation>
</comment>
<reference evidence="7" key="1">
    <citation type="submission" date="2025-08" db="UniProtKB">
        <authorList>
            <consortium name="RefSeq"/>
        </authorList>
    </citation>
    <scope>IDENTIFICATION</scope>
    <source>
        <tissue evidence="7">Testes</tissue>
    </source>
</reference>
<dbReference type="InterPro" id="IPR042405">
    <property type="entry name" value="Protrudin"/>
</dbReference>
<evidence type="ECO:0000256" key="5">
    <source>
        <dbReference type="SAM" id="Phobius"/>
    </source>
</evidence>
<evidence type="ECO:0000256" key="2">
    <source>
        <dbReference type="ARBA" id="ARBA00022753"/>
    </source>
</evidence>
<evidence type="ECO:0000256" key="3">
    <source>
        <dbReference type="ARBA" id="ARBA00023136"/>
    </source>
</evidence>
<proteinExistence type="predicted"/>
<evidence type="ECO:0000313" key="7">
    <source>
        <dbReference type="RefSeq" id="XP_006825949.1"/>
    </source>
</evidence>
<accession>A0ABM0N108</accession>
<keyword evidence="3 5" id="KW-0472">Membrane</keyword>
<name>A0ABM0N108_SACKO</name>
<sequence>MISVTLCFTTTKVQLLWAILVILLVLAGLGFMVKKAKEKSKRNHRILKSPSAVNLLLTTPQDVQYQEDWQSKEVMSQYREFILDLQPAIVYTCHKLQTVYKILFWSNIYLSLLFYLGTMLAVLNLYLFPTFWTAAAAVNIVFFANGQFINIFKSLLKRISNRFQTRKLSEQCKKRDMNSKVEMPRLQVNEIMTIDSNTDKLVSDMTSTGAASDPEGDGSDVEQVKKQNP</sequence>
<feature type="region of interest" description="Disordered" evidence="4">
    <location>
        <begin position="202"/>
        <end position="229"/>
    </location>
</feature>
<dbReference type="PANTHER" id="PTHR14543:SF1">
    <property type="entry name" value="PROTRUDIN"/>
    <property type="match status" value="1"/>
</dbReference>
<protein>
    <submittedName>
        <fullName evidence="7">Protrudin-like</fullName>
    </submittedName>
</protein>
<dbReference type="GeneID" id="102805270"/>
<evidence type="ECO:0000313" key="6">
    <source>
        <dbReference type="Proteomes" id="UP000694865"/>
    </source>
</evidence>
<evidence type="ECO:0000256" key="1">
    <source>
        <dbReference type="ARBA" id="ARBA00004608"/>
    </source>
</evidence>